<feature type="region of interest" description="Disordered" evidence="1">
    <location>
        <begin position="69"/>
        <end position="106"/>
    </location>
</feature>
<dbReference type="Proteomes" id="UP000308652">
    <property type="component" value="Unassembled WGS sequence"/>
</dbReference>
<feature type="compositionally biased region" description="Polar residues" evidence="1">
    <location>
        <begin position="220"/>
        <end position="236"/>
    </location>
</feature>
<name>A0A5C3LN40_9AGAR</name>
<gene>
    <name evidence="2" type="ORF">BDQ12DRAFT_738158</name>
</gene>
<reference evidence="2 3" key="1">
    <citation type="journal article" date="2019" name="Nat. Ecol. Evol.">
        <title>Megaphylogeny resolves global patterns of mushroom evolution.</title>
        <authorList>
            <person name="Varga T."/>
            <person name="Krizsan K."/>
            <person name="Foldi C."/>
            <person name="Dima B."/>
            <person name="Sanchez-Garcia M."/>
            <person name="Sanchez-Ramirez S."/>
            <person name="Szollosi G.J."/>
            <person name="Szarkandi J.G."/>
            <person name="Papp V."/>
            <person name="Albert L."/>
            <person name="Andreopoulos W."/>
            <person name="Angelini C."/>
            <person name="Antonin V."/>
            <person name="Barry K.W."/>
            <person name="Bougher N.L."/>
            <person name="Buchanan P."/>
            <person name="Buyck B."/>
            <person name="Bense V."/>
            <person name="Catcheside P."/>
            <person name="Chovatia M."/>
            <person name="Cooper J."/>
            <person name="Damon W."/>
            <person name="Desjardin D."/>
            <person name="Finy P."/>
            <person name="Geml J."/>
            <person name="Haridas S."/>
            <person name="Hughes K."/>
            <person name="Justo A."/>
            <person name="Karasinski D."/>
            <person name="Kautmanova I."/>
            <person name="Kiss B."/>
            <person name="Kocsube S."/>
            <person name="Kotiranta H."/>
            <person name="LaButti K.M."/>
            <person name="Lechner B.E."/>
            <person name="Liimatainen K."/>
            <person name="Lipzen A."/>
            <person name="Lukacs Z."/>
            <person name="Mihaltcheva S."/>
            <person name="Morgado L.N."/>
            <person name="Niskanen T."/>
            <person name="Noordeloos M.E."/>
            <person name="Ohm R.A."/>
            <person name="Ortiz-Santana B."/>
            <person name="Ovrebo C."/>
            <person name="Racz N."/>
            <person name="Riley R."/>
            <person name="Savchenko A."/>
            <person name="Shiryaev A."/>
            <person name="Soop K."/>
            <person name="Spirin V."/>
            <person name="Szebenyi C."/>
            <person name="Tomsovsky M."/>
            <person name="Tulloss R.E."/>
            <person name="Uehling J."/>
            <person name="Grigoriev I.V."/>
            <person name="Vagvolgyi C."/>
            <person name="Papp T."/>
            <person name="Martin F.M."/>
            <person name="Miettinen O."/>
            <person name="Hibbett D.S."/>
            <person name="Nagy L.G."/>
        </authorList>
    </citation>
    <scope>NUCLEOTIDE SEQUENCE [LARGE SCALE GENOMIC DNA]</scope>
    <source>
        <strain evidence="2 3">CBS 166.37</strain>
    </source>
</reference>
<organism evidence="2 3">
    <name type="scientific">Crucibulum laeve</name>
    <dbReference type="NCBI Taxonomy" id="68775"/>
    <lineage>
        <taxon>Eukaryota</taxon>
        <taxon>Fungi</taxon>
        <taxon>Dikarya</taxon>
        <taxon>Basidiomycota</taxon>
        <taxon>Agaricomycotina</taxon>
        <taxon>Agaricomycetes</taxon>
        <taxon>Agaricomycetidae</taxon>
        <taxon>Agaricales</taxon>
        <taxon>Agaricineae</taxon>
        <taxon>Nidulariaceae</taxon>
        <taxon>Crucibulum</taxon>
    </lineage>
</organism>
<feature type="compositionally biased region" description="Polar residues" evidence="1">
    <location>
        <begin position="69"/>
        <end position="88"/>
    </location>
</feature>
<protein>
    <submittedName>
        <fullName evidence="2">Uncharacterized protein</fullName>
    </submittedName>
</protein>
<dbReference type="EMBL" id="ML213630">
    <property type="protein sequence ID" value="TFK34584.1"/>
    <property type="molecule type" value="Genomic_DNA"/>
</dbReference>
<feature type="region of interest" description="Disordered" evidence="1">
    <location>
        <begin position="184"/>
        <end position="236"/>
    </location>
</feature>
<sequence>MKQQLSSKTQAFIDTAVTLAIAHLAPNRPLSYSNQIHHHPSCPYHSSNATEASYNLMNAAMSRRCNCAPHSQNVGAQPSSQDYTQAYGQHNGGSAPYAQDGLVSTSSLGTPAPASAMHCGVSGVNNQYLPSNDSYSSHNNYSSNNTYSYSSSAYPPSNGFSTSPATPYDSQLYSMNQYSSGTAYYQTSQPPAPSQYSTSGYDAFSSSSSPSSGLDIPRPDTSQAPEYSFSSPNHHF</sequence>
<keyword evidence="3" id="KW-1185">Reference proteome</keyword>
<feature type="compositionally biased region" description="Low complexity" evidence="1">
    <location>
        <begin position="197"/>
        <end position="212"/>
    </location>
</feature>
<dbReference type="AlphaFoldDB" id="A0A5C3LN40"/>
<proteinExistence type="predicted"/>
<evidence type="ECO:0000256" key="1">
    <source>
        <dbReference type="SAM" id="MobiDB-lite"/>
    </source>
</evidence>
<accession>A0A5C3LN40</accession>
<evidence type="ECO:0000313" key="2">
    <source>
        <dbReference type="EMBL" id="TFK34584.1"/>
    </source>
</evidence>
<evidence type="ECO:0000313" key="3">
    <source>
        <dbReference type="Proteomes" id="UP000308652"/>
    </source>
</evidence>